<sequence>MITADFLIIFYGINYWLKICIIYKQKNHIQGSQKFKHKLVFYKRIRLKYNEANQMRYYPCWKTPCPPQNTYR</sequence>
<reference evidence="1" key="1">
    <citation type="submission" date="2014-09" db="EMBL/GenBank/DDBJ databases">
        <authorList>
            <person name="Magalhaes I.L.F."/>
            <person name="Oliveira U."/>
            <person name="Santos F.R."/>
            <person name="Vidigal T.H.D.A."/>
            <person name="Brescovit A.D."/>
            <person name="Santos A.J."/>
        </authorList>
    </citation>
    <scope>NUCLEOTIDE SEQUENCE</scope>
    <source>
        <tissue evidence="1">Shoot tissue taken approximately 20 cm above the soil surface</tissue>
    </source>
</reference>
<proteinExistence type="predicted"/>
<dbReference type="AlphaFoldDB" id="A0A0A9FD27"/>
<protein>
    <submittedName>
        <fullName evidence="1">Uncharacterized protein</fullName>
    </submittedName>
</protein>
<name>A0A0A9FD27_ARUDO</name>
<reference evidence="1" key="2">
    <citation type="journal article" date="2015" name="Data Brief">
        <title>Shoot transcriptome of the giant reed, Arundo donax.</title>
        <authorList>
            <person name="Barrero R.A."/>
            <person name="Guerrero F.D."/>
            <person name="Moolhuijzen P."/>
            <person name="Goolsby J.A."/>
            <person name="Tidwell J."/>
            <person name="Bellgard S.E."/>
            <person name="Bellgard M.I."/>
        </authorList>
    </citation>
    <scope>NUCLEOTIDE SEQUENCE</scope>
    <source>
        <tissue evidence="1">Shoot tissue taken approximately 20 cm above the soil surface</tissue>
    </source>
</reference>
<organism evidence="1">
    <name type="scientific">Arundo donax</name>
    <name type="common">Giant reed</name>
    <name type="synonym">Donax arundinaceus</name>
    <dbReference type="NCBI Taxonomy" id="35708"/>
    <lineage>
        <taxon>Eukaryota</taxon>
        <taxon>Viridiplantae</taxon>
        <taxon>Streptophyta</taxon>
        <taxon>Embryophyta</taxon>
        <taxon>Tracheophyta</taxon>
        <taxon>Spermatophyta</taxon>
        <taxon>Magnoliopsida</taxon>
        <taxon>Liliopsida</taxon>
        <taxon>Poales</taxon>
        <taxon>Poaceae</taxon>
        <taxon>PACMAD clade</taxon>
        <taxon>Arundinoideae</taxon>
        <taxon>Arundineae</taxon>
        <taxon>Arundo</taxon>
    </lineage>
</organism>
<accession>A0A0A9FD27</accession>
<dbReference type="EMBL" id="GBRH01191753">
    <property type="protein sequence ID" value="JAE06143.1"/>
    <property type="molecule type" value="Transcribed_RNA"/>
</dbReference>
<evidence type="ECO:0000313" key="1">
    <source>
        <dbReference type="EMBL" id="JAE06143.1"/>
    </source>
</evidence>